<accession>A0A9D1UPJ9</accession>
<reference evidence="3" key="2">
    <citation type="submission" date="2021-04" db="EMBL/GenBank/DDBJ databases">
        <authorList>
            <person name="Gilroy R."/>
        </authorList>
    </citation>
    <scope>NUCLEOTIDE SEQUENCE</scope>
    <source>
        <strain evidence="3">4376</strain>
    </source>
</reference>
<evidence type="ECO:0000313" key="3">
    <source>
        <dbReference type="EMBL" id="HIW95367.1"/>
    </source>
</evidence>
<keyword evidence="2" id="KW-0812">Transmembrane</keyword>
<feature type="region of interest" description="Disordered" evidence="1">
    <location>
        <begin position="1"/>
        <end position="35"/>
    </location>
</feature>
<sequence>MTNPYETRPLDSHPAGSNVQQNQPSFGSPPTKAEAKKSGKGWKIALAIVAVLAILLVAGEVGMRADMSSQITSSVKQEAADSGLTLERDPEVSFGPQPVLLGLVSGSIPHMDMNIPSTLDISFEDGDASRPVVEGNPPVHLVADDLKTDGSSDNITMGEVTITTTIPKELMLAQAQKGTDSNQDPQGAQGGTDLGFLEGLFRVTGIEPNLERQAMEFQIGGGIAKLRLKPVVDGSTLRFEVDSAEFLSFEVPESFVNSIKGSLEDAAVQGIGGGLEFQSVSVTQDGMEIVLHGTDVDMKEVGQTIETGSGDSSTGYGA</sequence>
<protein>
    <submittedName>
        <fullName evidence="3">DUF2993 domain-containing protein</fullName>
    </submittedName>
</protein>
<comment type="caution">
    <text evidence="3">The sequence shown here is derived from an EMBL/GenBank/DDBJ whole genome shotgun (WGS) entry which is preliminary data.</text>
</comment>
<evidence type="ECO:0000256" key="2">
    <source>
        <dbReference type="SAM" id="Phobius"/>
    </source>
</evidence>
<dbReference type="EMBL" id="DXFZ01000032">
    <property type="protein sequence ID" value="HIW95367.1"/>
    <property type="molecule type" value="Genomic_DNA"/>
</dbReference>
<dbReference type="Proteomes" id="UP000824189">
    <property type="component" value="Unassembled WGS sequence"/>
</dbReference>
<feature type="transmembrane region" description="Helical" evidence="2">
    <location>
        <begin position="44"/>
        <end position="63"/>
    </location>
</feature>
<organism evidence="3 4">
    <name type="scientific">Candidatus Corynebacterium gallistercoris</name>
    <dbReference type="NCBI Taxonomy" id="2838530"/>
    <lineage>
        <taxon>Bacteria</taxon>
        <taxon>Bacillati</taxon>
        <taxon>Actinomycetota</taxon>
        <taxon>Actinomycetes</taxon>
        <taxon>Mycobacteriales</taxon>
        <taxon>Corynebacteriaceae</taxon>
        <taxon>Corynebacterium</taxon>
    </lineage>
</organism>
<dbReference type="InterPro" id="IPR021373">
    <property type="entry name" value="DUF2993"/>
</dbReference>
<evidence type="ECO:0000256" key="1">
    <source>
        <dbReference type="SAM" id="MobiDB-lite"/>
    </source>
</evidence>
<name>A0A9D1UPJ9_9CORY</name>
<gene>
    <name evidence="3" type="ORF">H9867_02590</name>
</gene>
<feature type="compositionally biased region" description="Polar residues" evidence="1">
    <location>
        <begin position="15"/>
        <end position="28"/>
    </location>
</feature>
<keyword evidence="2" id="KW-1133">Transmembrane helix</keyword>
<reference evidence="3" key="1">
    <citation type="journal article" date="2021" name="PeerJ">
        <title>Extensive microbial diversity within the chicken gut microbiome revealed by metagenomics and culture.</title>
        <authorList>
            <person name="Gilroy R."/>
            <person name="Ravi A."/>
            <person name="Getino M."/>
            <person name="Pursley I."/>
            <person name="Horton D.L."/>
            <person name="Alikhan N.F."/>
            <person name="Baker D."/>
            <person name="Gharbi K."/>
            <person name="Hall N."/>
            <person name="Watson M."/>
            <person name="Adriaenssens E.M."/>
            <person name="Foster-Nyarko E."/>
            <person name="Jarju S."/>
            <person name="Secka A."/>
            <person name="Antonio M."/>
            <person name="Oren A."/>
            <person name="Chaudhuri R.R."/>
            <person name="La Ragione R."/>
            <person name="Hildebrand F."/>
            <person name="Pallen M.J."/>
        </authorList>
    </citation>
    <scope>NUCLEOTIDE SEQUENCE</scope>
    <source>
        <strain evidence="3">4376</strain>
    </source>
</reference>
<proteinExistence type="predicted"/>
<dbReference type="Pfam" id="PF11209">
    <property type="entry name" value="LmeA"/>
    <property type="match status" value="1"/>
</dbReference>
<evidence type="ECO:0000313" key="4">
    <source>
        <dbReference type="Proteomes" id="UP000824189"/>
    </source>
</evidence>
<keyword evidence="2" id="KW-0472">Membrane</keyword>
<dbReference type="AlphaFoldDB" id="A0A9D1UPJ9"/>